<dbReference type="AlphaFoldDB" id="A0A420H8A7"/>
<evidence type="ECO:0000313" key="1">
    <source>
        <dbReference type="EMBL" id="RKF53675.1"/>
    </source>
</evidence>
<accession>A0A420H8A7</accession>
<evidence type="ECO:0000313" key="2">
    <source>
        <dbReference type="Proteomes" id="UP000286134"/>
    </source>
</evidence>
<comment type="caution">
    <text evidence="1">The sequence shown here is derived from an EMBL/GenBank/DDBJ whole genome shotgun (WGS) entry which is preliminary data.</text>
</comment>
<reference evidence="1 2" key="1">
    <citation type="journal article" date="2018" name="BMC Genomics">
        <title>Comparative genome analyses reveal sequence features reflecting distinct modes of host-adaptation between dicot and monocot powdery mildew.</title>
        <authorList>
            <person name="Wu Y."/>
            <person name="Ma X."/>
            <person name="Pan Z."/>
            <person name="Kale S.D."/>
            <person name="Song Y."/>
            <person name="King H."/>
            <person name="Zhang Q."/>
            <person name="Presley C."/>
            <person name="Deng X."/>
            <person name="Wei C.I."/>
            <person name="Xiao S."/>
        </authorList>
    </citation>
    <scope>NUCLEOTIDE SEQUENCE [LARGE SCALE GENOMIC DNA]</scope>
    <source>
        <strain evidence="1">UMSG2</strain>
    </source>
</reference>
<evidence type="ECO:0008006" key="3">
    <source>
        <dbReference type="Google" id="ProtNLM"/>
    </source>
</evidence>
<dbReference type="EMBL" id="MCFK01010327">
    <property type="protein sequence ID" value="RKF53675.1"/>
    <property type="molecule type" value="Genomic_DNA"/>
</dbReference>
<name>A0A420H8A7_9PEZI</name>
<keyword evidence="2" id="KW-1185">Reference proteome</keyword>
<gene>
    <name evidence="1" type="ORF">OnM2_103027</name>
</gene>
<organism evidence="1 2">
    <name type="scientific">Erysiphe neolycopersici</name>
    <dbReference type="NCBI Taxonomy" id="212602"/>
    <lineage>
        <taxon>Eukaryota</taxon>
        <taxon>Fungi</taxon>
        <taxon>Dikarya</taxon>
        <taxon>Ascomycota</taxon>
        <taxon>Pezizomycotina</taxon>
        <taxon>Leotiomycetes</taxon>
        <taxon>Erysiphales</taxon>
        <taxon>Erysiphaceae</taxon>
        <taxon>Erysiphe</taxon>
    </lineage>
</organism>
<proteinExistence type="predicted"/>
<protein>
    <recommendedName>
        <fullName evidence="3">DRBM domain-containing protein</fullName>
    </recommendedName>
</protein>
<dbReference type="OrthoDB" id="10283570at2759"/>
<dbReference type="Proteomes" id="UP000286134">
    <property type="component" value="Unassembled WGS sequence"/>
</dbReference>
<sequence length="68" mass="7985">MAGKYENKLDYLSLRQGCLQPMYVTKIKFSHYIVGVSYRGQSFISKEHQTHELAREDAACQAYRFYKS</sequence>